<name>A0ACC1CNP0_9NEOP</name>
<protein>
    <submittedName>
        <fullName evidence="1">Uncharacterized protein</fullName>
    </submittedName>
</protein>
<accession>A0ACC1CNP0</accession>
<comment type="caution">
    <text evidence="1">The sequence shown here is derived from an EMBL/GenBank/DDBJ whole genome shotgun (WGS) entry which is preliminary data.</text>
</comment>
<reference evidence="1 2" key="1">
    <citation type="journal article" date="2021" name="Front. Genet.">
        <title>Chromosome-Level Genome Assembly Reveals Significant Gene Expansion in the Toll and IMD Signaling Pathways of Dendrolimus kikuchii.</title>
        <authorList>
            <person name="Zhou J."/>
            <person name="Wu P."/>
            <person name="Xiong Z."/>
            <person name="Liu N."/>
            <person name="Zhao N."/>
            <person name="Ji M."/>
            <person name="Qiu Y."/>
            <person name="Yang B."/>
        </authorList>
    </citation>
    <scope>NUCLEOTIDE SEQUENCE [LARGE SCALE GENOMIC DNA]</scope>
    <source>
        <strain evidence="1">Ann1</strain>
    </source>
</reference>
<proteinExistence type="predicted"/>
<gene>
    <name evidence="1" type="ORF">K1T71_011382</name>
</gene>
<dbReference type="EMBL" id="CM034406">
    <property type="protein sequence ID" value="KAJ0173206.1"/>
    <property type="molecule type" value="Genomic_DNA"/>
</dbReference>
<dbReference type="Proteomes" id="UP000824533">
    <property type="component" value="Linkage Group LG20"/>
</dbReference>
<sequence>MKMKSSLYVNLVIVVMFISGNGQVLRSPCPGTFDYENDGENFYGVIHLLLKNKVNTVELKANFSIAAPLYSTYLGRLEPDGRTNSLNQLNPGEMLIYNVHFPIQNPIPKLTGLTVNGHIICSGEADHPLSGQTTSWINLSHRIFTYSSVPRWSNVVDYTKYTPVYQPGDVFYPYGATMRTPTKPQFQPTPAAWLPQTPPTPAYATRISPPRQPYIENTEKTYYAPNPIPTPVTPNVERSSEQTSTQYQCGIPTINKVLIVNGKEYLRGSYPWLVALSLQKKQQLKFICAGTLVSDRHVVTAAHCQRRGDEVNEVKQFVVTAGAYDLDNLADNEAKRYYVERAIPYIDYDPYTFKNDIMILTLKNNVVFSDYIIPICLWSEKYADLNAIVGRYGTIAGWGRNERHEGGIGKPLKAKLPIVSTEECRNSHKKFLKITSDVTICAGGKDDVSPCDGDSGGGLYLRYKGVREEEDVDKPLRLRGVVSLSLENDDDSIYDCNIKEYVREQVIQLLKQEGGDTHMSVSE</sequence>
<evidence type="ECO:0000313" key="1">
    <source>
        <dbReference type="EMBL" id="KAJ0173206.1"/>
    </source>
</evidence>
<keyword evidence="2" id="KW-1185">Reference proteome</keyword>
<organism evidence="1 2">
    <name type="scientific">Dendrolimus kikuchii</name>
    <dbReference type="NCBI Taxonomy" id="765133"/>
    <lineage>
        <taxon>Eukaryota</taxon>
        <taxon>Metazoa</taxon>
        <taxon>Ecdysozoa</taxon>
        <taxon>Arthropoda</taxon>
        <taxon>Hexapoda</taxon>
        <taxon>Insecta</taxon>
        <taxon>Pterygota</taxon>
        <taxon>Neoptera</taxon>
        <taxon>Endopterygota</taxon>
        <taxon>Lepidoptera</taxon>
        <taxon>Glossata</taxon>
        <taxon>Ditrysia</taxon>
        <taxon>Bombycoidea</taxon>
        <taxon>Lasiocampidae</taxon>
        <taxon>Dendrolimus</taxon>
    </lineage>
</organism>
<evidence type="ECO:0000313" key="2">
    <source>
        <dbReference type="Proteomes" id="UP000824533"/>
    </source>
</evidence>